<dbReference type="EMBL" id="JAUSVL010000001">
    <property type="protein sequence ID" value="MDQ0290024.1"/>
    <property type="molecule type" value="Genomic_DNA"/>
</dbReference>
<evidence type="ECO:0000259" key="7">
    <source>
        <dbReference type="Pfam" id="PF07669"/>
    </source>
</evidence>
<dbReference type="GO" id="GO:0009007">
    <property type="term" value="F:site-specific DNA-methyltransferase (adenine-specific) activity"/>
    <property type="evidence" value="ECO:0007669"/>
    <property type="project" value="UniProtKB-EC"/>
</dbReference>
<evidence type="ECO:0000256" key="2">
    <source>
        <dbReference type="ARBA" id="ARBA00022603"/>
    </source>
</evidence>
<dbReference type="RefSeq" id="WP_307261453.1">
    <property type="nucleotide sequence ID" value="NZ_JAUSVL010000001.1"/>
</dbReference>
<evidence type="ECO:0000256" key="4">
    <source>
        <dbReference type="ARBA" id="ARBA00022691"/>
    </source>
</evidence>
<dbReference type="InterPro" id="IPR050953">
    <property type="entry name" value="N4_N6_ade-DNA_methylase"/>
</dbReference>
<protein>
    <recommendedName>
        <fullName evidence="1">site-specific DNA-methyltransferase (adenine-specific)</fullName>
        <ecNumber evidence="1">2.1.1.72</ecNumber>
    </recommendedName>
</protein>
<organism evidence="8 9">
    <name type="scientific">Oligosphaera ethanolica</name>
    <dbReference type="NCBI Taxonomy" id="760260"/>
    <lineage>
        <taxon>Bacteria</taxon>
        <taxon>Pseudomonadati</taxon>
        <taxon>Lentisphaerota</taxon>
        <taxon>Oligosphaeria</taxon>
        <taxon>Oligosphaerales</taxon>
        <taxon>Oligosphaeraceae</taxon>
        <taxon>Oligosphaera</taxon>
    </lineage>
</organism>
<dbReference type="Pfam" id="PF07669">
    <property type="entry name" value="Eco57I"/>
    <property type="match status" value="1"/>
</dbReference>
<dbReference type="PRINTS" id="PR00507">
    <property type="entry name" value="N12N6MTFRASE"/>
</dbReference>
<evidence type="ECO:0000313" key="8">
    <source>
        <dbReference type="EMBL" id="MDQ0290024.1"/>
    </source>
</evidence>
<keyword evidence="4" id="KW-0949">S-adenosyl-L-methionine</keyword>
<gene>
    <name evidence="8" type="ORF">J3R75_002131</name>
</gene>
<keyword evidence="3" id="KW-0808">Transferase</keyword>
<dbReference type="EC" id="2.1.1.72" evidence="1"/>
<evidence type="ECO:0000256" key="3">
    <source>
        <dbReference type="ARBA" id="ARBA00022679"/>
    </source>
</evidence>
<dbReference type="SUPFAM" id="SSF116734">
    <property type="entry name" value="DNA methylase specificity domain"/>
    <property type="match status" value="1"/>
</dbReference>
<dbReference type="Proteomes" id="UP001238163">
    <property type="component" value="Unassembled WGS sequence"/>
</dbReference>
<keyword evidence="2 8" id="KW-0489">Methyltransferase</keyword>
<comment type="caution">
    <text evidence="8">The sequence shown here is derived from an EMBL/GenBank/DDBJ whole genome shotgun (WGS) entry which is preliminary data.</text>
</comment>
<dbReference type="InterPro" id="IPR029063">
    <property type="entry name" value="SAM-dependent_MTases_sf"/>
</dbReference>
<dbReference type="InterPro" id="IPR002052">
    <property type="entry name" value="DNA_methylase_N6_adenine_CS"/>
</dbReference>
<comment type="catalytic activity">
    <reaction evidence="5">
        <text>a 2'-deoxyadenosine in DNA + S-adenosyl-L-methionine = an N(6)-methyl-2'-deoxyadenosine in DNA + S-adenosyl-L-homocysteine + H(+)</text>
        <dbReference type="Rhea" id="RHEA:15197"/>
        <dbReference type="Rhea" id="RHEA-COMP:12418"/>
        <dbReference type="Rhea" id="RHEA-COMP:12419"/>
        <dbReference type="ChEBI" id="CHEBI:15378"/>
        <dbReference type="ChEBI" id="CHEBI:57856"/>
        <dbReference type="ChEBI" id="CHEBI:59789"/>
        <dbReference type="ChEBI" id="CHEBI:90615"/>
        <dbReference type="ChEBI" id="CHEBI:90616"/>
        <dbReference type="EC" id="2.1.1.72"/>
    </reaction>
</comment>
<dbReference type="PANTHER" id="PTHR33841:SF1">
    <property type="entry name" value="DNA METHYLTRANSFERASE A"/>
    <property type="match status" value="1"/>
</dbReference>
<dbReference type="AlphaFoldDB" id="A0AAE3VGC1"/>
<name>A0AAE3VGC1_9BACT</name>
<dbReference type="GO" id="GO:0032259">
    <property type="term" value="P:methylation"/>
    <property type="evidence" value="ECO:0007669"/>
    <property type="project" value="UniProtKB-KW"/>
</dbReference>
<reference evidence="8" key="1">
    <citation type="submission" date="2023-07" db="EMBL/GenBank/DDBJ databases">
        <title>Genomic Encyclopedia of Type Strains, Phase IV (KMG-IV): sequencing the most valuable type-strain genomes for metagenomic binning, comparative biology and taxonomic classification.</title>
        <authorList>
            <person name="Goeker M."/>
        </authorList>
    </citation>
    <scope>NUCLEOTIDE SEQUENCE</scope>
    <source>
        <strain evidence="8">DSM 24202</strain>
    </source>
</reference>
<sequence>MADVIQNMIAGMSKDTLGAFCRTKSGDFALSRTSRITAHNEALFPPVFQARFASVDIIGFFKNLEIFVFLIHLKNGSVLSERSCRRLQFDFARRVLSAAHNTQYSIFTEWLGDDAPANIDKALFVFTDTDGSFRFSLVENLDRNAETPKVFRRQTFFVDQEQSNNTFKKRMDLYRTWSSFNELKEVFSVEKLSDEFFTEYKNIYQDFVEYATGKRMVQQGKKWVETTVHSPRTEVMAQFEQIGDAEKAFRDYVKKMMGRLVFLQFLQKKGWLGVPEGREWGIGDKEYLRKLFKSKPETIQNDFLDTVLERLFFQSLNTDRTASNDIADELLSIQNGQRVRIPYLNGGLFENDVLDQTQVQFPKGFFEKLFDTFERFNFTIDENDPNDAEIGVDPEMLGRIFENLLEDNKDKGAFYTPKEIVQYMCRESLIAYLGDTLAVRKLVTDFDDSDIADSDKETLIAKLRTVKICDPAIGSGAFPMGMLHNVLNCRKQLEGIDDTPAEIVRLKSEIIQNNIYGVDIEAGAVDIARLRFWLSIVVDEIQPIPLPNLDYKIMQGNSLLESYNGVELALDLAPAKKPKCSNANPPVVDDQMCLTWDDEAAAIENIKDAIHAFFSPRADVDKNTLRTRIDAAVKEYIKTKCGNVPAINLAVDNMNLNNKSFFLWHLYFADVFASGGFDIVIGNPPYNELRDLSSEMQESYKNSKYFEHAKEGRVNLFQFFYPLAIDIAKIGSVICMITQNSLLAEGSALGNRKYIISSCDIIRIDSFPERDNVQKRVFESAKMSVCIGLFRRNNKSDFSRSFAIHTWKDRFFSFKSDLFISKQEIKQIFPEELIFPISSKEKFDLVKKMRNIRNKHCIGCSAGEIDMKKYKNEFTADSQNNFRVVTGAQVQKYYITDSPSQGGVFYLSKRVLSELSTARQTVISQERIAMQRITGVDSRIRLIATIVPPRVYLANSTNYILPDNILSMQYILAVMNSKLLNFYLKQTSTNTNVTAKVITQFPIPIPSKTTENHIISIVKTVLTKKKVAPNFDTHELEVEVDQLIYQLYNLTSDEISLVEESHKIVTSSPHECVEHDSTPPNVMEPNNNLWTADAKTVIDDDARD</sequence>
<accession>A0AAE3VGC1</accession>
<evidence type="ECO:0000256" key="1">
    <source>
        <dbReference type="ARBA" id="ARBA00011900"/>
    </source>
</evidence>
<proteinExistence type="predicted"/>
<evidence type="ECO:0000313" key="9">
    <source>
        <dbReference type="Proteomes" id="UP001238163"/>
    </source>
</evidence>
<dbReference type="GO" id="GO:0006304">
    <property type="term" value="P:DNA modification"/>
    <property type="evidence" value="ECO:0007669"/>
    <property type="project" value="InterPro"/>
</dbReference>
<dbReference type="GO" id="GO:0003676">
    <property type="term" value="F:nucleic acid binding"/>
    <property type="evidence" value="ECO:0007669"/>
    <property type="project" value="InterPro"/>
</dbReference>
<dbReference type="PROSITE" id="PS00092">
    <property type="entry name" value="N6_MTASE"/>
    <property type="match status" value="1"/>
</dbReference>
<dbReference type="InterPro" id="IPR011639">
    <property type="entry name" value="MethylTrfase_TaqI-like_dom"/>
</dbReference>
<dbReference type="SUPFAM" id="SSF53335">
    <property type="entry name" value="S-adenosyl-L-methionine-dependent methyltransferases"/>
    <property type="match status" value="1"/>
</dbReference>
<evidence type="ECO:0000256" key="5">
    <source>
        <dbReference type="ARBA" id="ARBA00047942"/>
    </source>
</evidence>
<feature type="domain" description="Type II methyltransferase M.TaqI-like" evidence="7">
    <location>
        <begin position="513"/>
        <end position="770"/>
    </location>
</feature>
<feature type="region of interest" description="Disordered" evidence="6">
    <location>
        <begin position="1068"/>
        <end position="1087"/>
    </location>
</feature>
<dbReference type="Gene3D" id="3.40.50.150">
    <property type="entry name" value="Vaccinia Virus protein VP39"/>
    <property type="match status" value="1"/>
</dbReference>
<evidence type="ECO:0000256" key="6">
    <source>
        <dbReference type="SAM" id="MobiDB-lite"/>
    </source>
</evidence>
<dbReference type="PANTHER" id="PTHR33841">
    <property type="entry name" value="DNA METHYLTRANSFERASE YEEA-RELATED"/>
    <property type="match status" value="1"/>
</dbReference>
<keyword evidence="9" id="KW-1185">Reference proteome</keyword>
<feature type="compositionally biased region" description="Polar residues" evidence="6">
    <location>
        <begin position="1078"/>
        <end position="1087"/>
    </location>
</feature>